<evidence type="ECO:0000259" key="3">
    <source>
        <dbReference type="PROSITE" id="PS50041"/>
    </source>
</evidence>
<dbReference type="InterPro" id="IPR016186">
    <property type="entry name" value="C-type_lectin-like/link_sf"/>
</dbReference>
<sequence>MSTKMVLMILALLVPMLQASGQVIDGKSGNGPVNININLPGHNMGGGDTSCASQEALIAELKKHNADLQRQLRNVTTELWLHKKACISKSASGVLSVSSGVFTSVLSCPRGYYVQFQNRCFKFSSEFKNYTDAKSVCEADDGHLVMPKDKATNDFLVEQFQIQNPVLWKFQVVIWIGLTDQVQHGVLMWEDGTPLAGWSNWHNRQPSHMFNPGVDCTVLSVNIYHVGKWTAASCNIKANYVCEVSATISP</sequence>
<dbReference type="SUPFAM" id="SSF56436">
    <property type="entry name" value="C-type lectin-like"/>
    <property type="match status" value="1"/>
</dbReference>
<feature type="signal peptide" evidence="2">
    <location>
        <begin position="1"/>
        <end position="21"/>
    </location>
</feature>
<dbReference type="InterPro" id="IPR050801">
    <property type="entry name" value="Ca-Dep_Lectins_ImmuneDev"/>
</dbReference>
<name>A0A6P4ZVP1_BRABE</name>
<dbReference type="CDD" id="cd00037">
    <property type="entry name" value="CLECT"/>
    <property type="match status" value="1"/>
</dbReference>
<dbReference type="InterPro" id="IPR016187">
    <property type="entry name" value="CTDL_fold"/>
</dbReference>
<protein>
    <submittedName>
        <fullName evidence="5">Low affinity immunoglobulin epsilon Fc receptor-like</fullName>
    </submittedName>
</protein>
<dbReference type="RefSeq" id="XP_019638074.1">
    <property type="nucleotide sequence ID" value="XM_019782515.1"/>
</dbReference>
<proteinExistence type="predicted"/>
<keyword evidence="2" id="KW-0732">Signal</keyword>
<dbReference type="OrthoDB" id="6337382at2759"/>
<accession>A0A6P4ZVP1</accession>
<evidence type="ECO:0000256" key="2">
    <source>
        <dbReference type="SAM" id="SignalP"/>
    </source>
</evidence>
<dbReference type="Proteomes" id="UP000515135">
    <property type="component" value="Unplaced"/>
</dbReference>
<feature type="chain" id="PRO_5028326865" evidence="2">
    <location>
        <begin position="22"/>
        <end position="250"/>
    </location>
</feature>
<evidence type="ECO:0000313" key="5">
    <source>
        <dbReference type="RefSeq" id="XP_019638074.1"/>
    </source>
</evidence>
<dbReference type="AlphaFoldDB" id="A0A6P4ZVP1"/>
<dbReference type="KEGG" id="bbel:109480321"/>
<dbReference type="Gene3D" id="3.10.100.10">
    <property type="entry name" value="Mannose-Binding Protein A, subunit A"/>
    <property type="match status" value="1"/>
</dbReference>
<dbReference type="GeneID" id="109480321"/>
<feature type="coiled-coil region" evidence="1">
    <location>
        <begin position="51"/>
        <end position="78"/>
    </location>
</feature>
<dbReference type="PANTHER" id="PTHR22801:SF63">
    <property type="entry name" value="C-TYPE LECTIN DOMAIN-CONTAINING PROTEIN"/>
    <property type="match status" value="1"/>
</dbReference>
<reference evidence="5" key="1">
    <citation type="submission" date="2025-08" db="UniProtKB">
        <authorList>
            <consortium name="RefSeq"/>
        </authorList>
    </citation>
    <scope>IDENTIFICATION</scope>
    <source>
        <tissue evidence="5">Gonad</tissue>
    </source>
</reference>
<keyword evidence="4" id="KW-1185">Reference proteome</keyword>
<gene>
    <name evidence="5" type="primary">LOC109480321</name>
</gene>
<evidence type="ECO:0000313" key="4">
    <source>
        <dbReference type="Proteomes" id="UP000515135"/>
    </source>
</evidence>
<feature type="domain" description="C-type lectin" evidence="3">
    <location>
        <begin position="116"/>
        <end position="243"/>
    </location>
</feature>
<dbReference type="PANTHER" id="PTHR22801">
    <property type="entry name" value="LITHOSTATHINE"/>
    <property type="match status" value="1"/>
</dbReference>
<dbReference type="InterPro" id="IPR001304">
    <property type="entry name" value="C-type_lectin-like"/>
</dbReference>
<evidence type="ECO:0000256" key="1">
    <source>
        <dbReference type="SAM" id="Coils"/>
    </source>
</evidence>
<dbReference type="SMART" id="SM00034">
    <property type="entry name" value="CLECT"/>
    <property type="match status" value="1"/>
</dbReference>
<keyword evidence="1" id="KW-0175">Coiled coil</keyword>
<dbReference type="Pfam" id="PF00059">
    <property type="entry name" value="Lectin_C"/>
    <property type="match status" value="1"/>
</dbReference>
<organism evidence="4 5">
    <name type="scientific">Branchiostoma belcheri</name>
    <name type="common">Amphioxus</name>
    <dbReference type="NCBI Taxonomy" id="7741"/>
    <lineage>
        <taxon>Eukaryota</taxon>
        <taxon>Metazoa</taxon>
        <taxon>Chordata</taxon>
        <taxon>Cephalochordata</taxon>
        <taxon>Leptocardii</taxon>
        <taxon>Amphioxiformes</taxon>
        <taxon>Branchiostomatidae</taxon>
        <taxon>Branchiostoma</taxon>
    </lineage>
</organism>
<dbReference type="PROSITE" id="PS50041">
    <property type="entry name" value="C_TYPE_LECTIN_2"/>
    <property type="match status" value="1"/>
</dbReference>